<evidence type="ECO:0000256" key="1">
    <source>
        <dbReference type="SAM" id="SignalP"/>
    </source>
</evidence>
<evidence type="ECO:0000313" key="2">
    <source>
        <dbReference type="EMBL" id="RMA57742.1"/>
    </source>
</evidence>
<name>A0A3L9YTC4_9FLAO</name>
<sequence length="351" mass="38729">MKTKNIPKILLALTLIFLVSCSKSEENVPLTGPTAQITVEKIVRKASLRNQDIPFRILNENGDDVTDITTFFVDGVEITGSNFSSDVIGDFEVYGVYTENGVEITTNVEPFKVIIPKRKVVIEDYTGTWCGFCPSVAAAIIDTHELTEHLAIVAIHETANSSPDPYHYNEFPILRNAFNIGGLPRARINRTVPWVSPYTSNDIVAMAGQDTNLAIGIVSELAGTTLTVKVDMVFETGTQAGDKLVLYLIENGIIYKQTNYYNDDPSSPYYQLGNPILEFEHNEVLRQSLTQTLGNTIGAAGPLEEIGMTFAAEIPEDYDTNNLELVAMIVDVDNNARNAQTAHINVDQEYQ</sequence>
<keyword evidence="1" id="KW-0732">Signal</keyword>
<protein>
    <submittedName>
        <fullName evidence="2">Outer membrane protein Omp28</fullName>
    </submittedName>
</protein>
<dbReference type="InterPro" id="IPR036249">
    <property type="entry name" value="Thioredoxin-like_sf"/>
</dbReference>
<evidence type="ECO:0000313" key="3">
    <source>
        <dbReference type="Proteomes" id="UP000271339"/>
    </source>
</evidence>
<feature type="signal peptide" evidence="1">
    <location>
        <begin position="1"/>
        <end position="24"/>
    </location>
</feature>
<organism evidence="2 3">
    <name type="scientific">Ulvibacter antarcticus</name>
    <dbReference type="NCBI Taxonomy" id="442714"/>
    <lineage>
        <taxon>Bacteria</taxon>
        <taxon>Pseudomonadati</taxon>
        <taxon>Bacteroidota</taxon>
        <taxon>Flavobacteriia</taxon>
        <taxon>Flavobacteriales</taxon>
        <taxon>Flavobacteriaceae</taxon>
        <taxon>Ulvibacter</taxon>
    </lineage>
</organism>
<dbReference type="Pfam" id="PF11551">
    <property type="entry name" value="Omp28"/>
    <property type="match status" value="1"/>
</dbReference>
<comment type="caution">
    <text evidence="2">The sequence shown here is derived from an EMBL/GenBank/DDBJ whole genome shotgun (WGS) entry which is preliminary data.</text>
</comment>
<proteinExistence type="predicted"/>
<dbReference type="SUPFAM" id="SSF52833">
    <property type="entry name" value="Thioredoxin-like"/>
    <property type="match status" value="1"/>
</dbReference>
<dbReference type="RefSeq" id="WP_121908099.1">
    <property type="nucleotide sequence ID" value="NZ_REFC01000014.1"/>
</dbReference>
<dbReference type="Gene3D" id="2.60.40.10">
    <property type="entry name" value="Immunoglobulins"/>
    <property type="match status" value="1"/>
</dbReference>
<dbReference type="EMBL" id="REFC01000014">
    <property type="protein sequence ID" value="RMA57742.1"/>
    <property type="molecule type" value="Genomic_DNA"/>
</dbReference>
<dbReference type="OrthoDB" id="1081990at2"/>
<dbReference type="AlphaFoldDB" id="A0A3L9YTC4"/>
<accession>A0A3L9YTC4</accession>
<dbReference type="InterPro" id="IPR021615">
    <property type="entry name" value="Omp28"/>
</dbReference>
<dbReference type="PROSITE" id="PS51257">
    <property type="entry name" value="PROKAR_LIPOPROTEIN"/>
    <property type="match status" value="1"/>
</dbReference>
<keyword evidence="3" id="KW-1185">Reference proteome</keyword>
<gene>
    <name evidence="2" type="ORF">BXY75_2547</name>
</gene>
<dbReference type="InterPro" id="IPR013783">
    <property type="entry name" value="Ig-like_fold"/>
</dbReference>
<reference evidence="2 3" key="1">
    <citation type="submission" date="2018-10" db="EMBL/GenBank/DDBJ databases">
        <title>Genomic Encyclopedia of Archaeal and Bacterial Type Strains, Phase II (KMG-II): from individual species to whole genera.</title>
        <authorList>
            <person name="Goeker M."/>
        </authorList>
    </citation>
    <scope>NUCLEOTIDE SEQUENCE [LARGE SCALE GENOMIC DNA]</scope>
    <source>
        <strain evidence="2 3">DSM 23424</strain>
    </source>
</reference>
<feature type="chain" id="PRO_5017924461" evidence="1">
    <location>
        <begin position="25"/>
        <end position="351"/>
    </location>
</feature>
<dbReference type="Proteomes" id="UP000271339">
    <property type="component" value="Unassembled WGS sequence"/>
</dbReference>